<dbReference type="Proteomes" id="UP000605846">
    <property type="component" value="Unassembled WGS sequence"/>
</dbReference>
<feature type="compositionally biased region" description="Acidic residues" evidence="2">
    <location>
        <begin position="510"/>
        <end position="520"/>
    </location>
</feature>
<dbReference type="GO" id="GO:0005739">
    <property type="term" value="C:mitochondrion"/>
    <property type="evidence" value="ECO:0007669"/>
    <property type="project" value="TreeGrafter"/>
</dbReference>
<sequence>MSSLPPKHSLSSPTSGNSPAHILPTPSSSTSGSTRPNHVDQLRRELEQQLAEKEKLLQEANSGIGKNVLARQISQLQERLREMDKAQQTPAKPLLGDDLPPATLEKLRNLERDLNALPSPSNSTLLPPDPSSLLPLPPPPTGSTPTKRRSKVPNNDRRNTDIEFATEIGQGLLLEVRKMQALLQEKEEQLRALEIQKADLERTAEAMAKQLRQREENEEKLKEETWNLELAKQELTVSVTDLQQNLNKANSEQNKLSKQLNELRTEIEQLRDREEKLSATIDAMKTRHEHDMSAIRRHAAGLQREKADQTKQIEALTSELAIAKAQSRIAKHTQSDQQSPTCSEMSEDQMQDTLAVKKALTPNVSPPPSPKQTPTRNQALEVETLKTSLAHAHRMVSNLRSNLHKEKTEKFEFKKLLAESQEIIEQLQNDPRMWEDAGHARSGAGASHEHGTGSAAQRRARKNKRRTAARKPRGLVRQKGEEDYSDADFRRRRKDSQFDNDSVYSYSSMSEEESEVSSESENERDHTMSKSLSASLAAAGFTPLSSELSQCQPKKPILVDAQVNTDPIDFSASSTASSRVIDANVPGSDMGTQAYGTNSESLAADNVALQAHDTDRVAAFESFSVFNFDIVPTKRCDSEVQCTQNDVAHAGVQTATATYVDEGTQSEQPITVHAETQSNIAISEHKETQCVLASGVDRSCQSELLITNNTASQTESSLIPDTVRVVVQTEPMDTQTEKDNVSEKPATTGVEVGVQTTTERELENAGFLTAAAGALGVGALAVKGSRMLNSVQDEERSPSDGLHSNLSSYKTAQEENVVDDGAMYTLPREAKAPVSRDDTTQLQSCTPDRGIASTDKRPETDPSDCPESSSLAFNDSALKDNSGHKTQHAPKIVEETFTRSDVDIMVAAAVAEAVAKVQEEHAAYNRSRELSAGGTGPILAGENDSTQSQQDPPPRPAGPPPASLLCKAGFATNSNLVEDRSVASSSISKGRSLTFTEMDDKTSSGFGMASVHTKKADDKHMSGSVSSLSTINTNEQRHSVSSLHLDGAAKGQSNVDSSMIQLVTQTMIGDWLWKYTRKTVGNGLSERRHQRFFWIHPYTRTLYWSTRIPGEDGKETKAKSALIEKVSVISDDSQSPSGLPNVSLLIQTGSRQIKVTAPDMARHELWCESLKYLIARAGADGNVDKPTIARSTSASLPKRPSCQEVFQHGHSGIESESGFDPNSDDEELEDVRMCCDGKHHVSRLEKDHLHRHTYRKRKSRNPVH</sequence>
<dbReference type="Gene3D" id="1.20.5.1160">
    <property type="entry name" value="Vasodilator-stimulated phosphoprotein"/>
    <property type="match status" value="1"/>
</dbReference>
<evidence type="ECO:0000256" key="1">
    <source>
        <dbReference type="SAM" id="Coils"/>
    </source>
</evidence>
<feature type="region of interest" description="Disordered" evidence="2">
    <location>
        <begin position="790"/>
        <end position="891"/>
    </location>
</feature>
<dbReference type="PANTHER" id="PTHR28190:SF1">
    <property type="entry name" value="NUCLEAR MIGRATION PROTEIN NUM1"/>
    <property type="match status" value="1"/>
</dbReference>
<dbReference type="GO" id="GO:0005938">
    <property type="term" value="C:cell cortex"/>
    <property type="evidence" value="ECO:0007669"/>
    <property type="project" value="InterPro"/>
</dbReference>
<feature type="region of interest" description="Disordered" evidence="2">
    <location>
        <begin position="1"/>
        <end position="47"/>
    </location>
</feature>
<dbReference type="GO" id="GO:0015631">
    <property type="term" value="F:tubulin binding"/>
    <property type="evidence" value="ECO:0007669"/>
    <property type="project" value="TreeGrafter"/>
</dbReference>
<dbReference type="GO" id="GO:0032065">
    <property type="term" value="P:maintenance of protein location in cell cortex"/>
    <property type="evidence" value="ECO:0007669"/>
    <property type="project" value="InterPro"/>
</dbReference>
<dbReference type="Pfam" id="PF25443">
    <property type="entry name" value="ANG-1"/>
    <property type="match status" value="1"/>
</dbReference>
<dbReference type="InterPro" id="IPR053005">
    <property type="entry name" value="Nuclear_Pos-Cytoskel_Interact"/>
</dbReference>
<protein>
    <recommendedName>
        <fullName evidence="3">PH domain-containing protein</fullName>
    </recommendedName>
</protein>
<gene>
    <name evidence="4" type="ORF">EC973_008295</name>
</gene>
<feature type="region of interest" description="Disordered" evidence="2">
    <location>
        <begin position="1245"/>
        <end position="1264"/>
    </location>
</feature>
<organism evidence="4 5">
    <name type="scientific">Apophysomyces ossiformis</name>
    <dbReference type="NCBI Taxonomy" id="679940"/>
    <lineage>
        <taxon>Eukaryota</taxon>
        <taxon>Fungi</taxon>
        <taxon>Fungi incertae sedis</taxon>
        <taxon>Mucoromycota</taxon>
        <taxon>Mucoromycotina</taxon>
        <taxon>Mucoromycetes</taxon>
        <taxon>Mucorales</taxon>
        <taxon>Mucorineae</taxon>
        <taxon>Mucoraceae</taxon>
        <taxon>Apophysomyces</taxon>
    </lineage>
</organism>
<feature type="compositionally biased region" description="Basic residues" evidence="2">
    <location>
        <begin position="458"/>
        <end position="476"/>
    </location>
</feature>
<feature type="region of interest" description="Disordered" evidence="2">
    <location>
        <begin position="115"/>
        <end position="161"/>
    </location>
</feature>
<dbReference type="PANTHER" id="PTHR28190">
    <property type="entry name" value="NUCLEAR MIGRATION PROTEIN NUM1"/>
    <property type="match status" value="1"/>
</dbReference>
<feature type="compositionally biased region" description="Low complexity" evidence="2">
    <location>
        <begin position="24"/>
        <end position="36"/>
    </location>
</feature>
<feature type="region of interest" description="Disordered" evidence="2">
    <location>
        <begin position="329"/>
        <end position="349"/>
    </location>
</feature>
<reference evidence="4" key="1">
    <citation type="submission" date="2020-01" db="EMBL/GenBank/DDBJ databases">
        <title>Genome Sequencing of Three Apophysomyces-Like Fungal Strains Confirms a Novel Fungal Genus in the Mucoromycota with divergent Burkholderia-like Endosymbiotic Bacteria.</title>
        <authorList>
            <person name="Stajich J.E."/>
            <person name="Macias A.M."/>
            <person name="Carter-House D."/>
            <person name="Lovett B."/>
            <person name="Kasson L.R."/>
            <person name="Berry K."/>
            <person name="Grigoriev I."/>
            <person name="Chang Y."/>
            <person name="Spatafora J."/>
            <person name="Kasson M.T."/>
        </authorList>
    </citation>
    <scope>NUCLEOTIDE SEQUENCE</scope>
    <source>
        <strain evidence="4">NRRL A-21654</strain>
    </source>
</reference>
<feature type="region of interest" description="Disordered" evidence="2">
    <location>
        <begin position="359"/>
        <end position="378"/>
    </location>
</feature>
<feature type="compositionally biased region" description="Basic and acidic residues" evidence="2">
    <location>
        <begin position="37"/>
        <end position="47"/>
    </location>
</feature>
<dbReference type="OrthoDB" id="2149224at2759"/>
<keyword evidence="1" id="KW-0175">Coiled coil</keyword>
<feature type="compositionally biased region" description="Pro residues" evidence="2">
    <location>
        <begin position="951"/>
        <end position="962"/>
    </location>
</feature>
<feature type="compositionally biased region" description="Low complexity" evidence="2">
    <location>
        <begin position="1"/>
        <end position="15"/>
    </location>
</feature>
<comment type="caution">
    <text evidence="4">The sequence shown here is derived from an EMBL/GenBank/DDBJ whole genome shotgun (WGS) entry which is preliminary data.</text>
</comment>
<evidence type="ECO:0000259" key="3">
    <source>
        <dbReference type="SMART" id="SM00233"/>
    </source>
</evidence>
<name>A0A8H7C0I6_9FUNG</name>
<feature type="compositionally biased region" description="Basic and acidic residues" evidence="2">
    <location>
        <begin position="828"/>
        <end position="839"/>
    </location>
</feature>
<feature type="coiled-coil region" evidence="1">
    <location>
        <begin position="176"/>
        <end position="326"/>
    </location>
</feature>
<evidence type="ECO:0000313" key="4">
    <source>
        <dbReference type="EMBL" id="KAF7731780.1"/>
    </source>
</evidence>
<dbReference type="SMART" id="SM00233">
    <property type="entry name" value="PH"/>
    <property type="match status" value="1"/>
</dbReference>
<evidence type="ECO:0000313" key="5">
    <source>
        <dbReference type="Proteomes" id="UP000605846"/>
    </source>
</evidence>
<feature type="compositionally biased region" description="Polar residues" evidence="2">
    <location>
        <begin position="802"/>
        <end position="811"/>
    </location>
</feature>
<feature type="region of interest" description="Disordered" evidence="2">
    <location>
        <begin position="80"/>
        <end position="101"/>
    </location>
</feature>
<dbReference type="Pfam" id="PF12814">
    <property type="entry name" value="Mcp5_PH"/>
    <property type="match status" value="1"/>
</dbReference>
<dbReference type="AlphaFoldDB" id="A0A8H7C0I6"/>
<evidence type="ECO:0000256" key="2">
    <source>
        <dbReference type="SAM" id="MobiDB-lite"/>
    </source>
</evidence>
<feature type="compositionally biased region" description="Pro residues" evidence="2">
    <location>
        <begin position="127"/>
        <end position="142"/>
    </location>
</feature>
<feature type="compositionally biased region" description="Basic residues" evidence="2">
    <location>
        <begin position="1249"/>
        <end position="1264"/>
    </location>
</feature>
<feature type="domain" description="PH" evidence="3">
    <location>
        <begin position="1066"/>
        <end position="1177"/>
    </location>
</feature>
<feature type="region of interest" description="Disordered" evidence="2">
    <location>
        <begin position="435"/>
        <end position="531"/>
    </location>
</feature>
<accession>A0A8H7C0I6</accession>
<dbReference type="EMBL" id="JABAYA010000007">
    <property type="protein sequence ID" value="KAF7731780.1"/>
    <property type="molecule type" value="Genomic_DNA"/>
</dbReference>
<dbReference type="InterPro" id="IPR057439">
    <property type="entry name" value="ANG-1/2/4"/>
</dbReference>
<feature type="compositionally biased region" description="Polar residues" evidence="2">
    <location>
        <begin position="335"/>
        <end position="344"/>
    </location>
</feature>
<keyword evidence="5" id="KW-1185">Reference proteome</keyword>
<dbReference type="InterPro" id="IPR024774">
    <property type="entry name" value="PH_dom-Mcp5-type"/>
</dbReference>
<dbReference type="GO" id="GO:0005543">
    <property type="term" value="F:phospholipid binding"/>
    <property type="evidence" value="ECO:0007669"/>
    <property type="project" value="InterPro"/>
</dbReference>
<dbReference type="InterPro" id="IPR001849">
    <property type="entry name" value="PH_domain"/>
</dbReference>
<dbReference type="GO" id="GO:0000226">
    <property type="term" value="P:microtubule cytoskeleton organization"/>
    <property type="evidence" value="ECO:0007669"/>
    <property type="project" value="TreeGrafter"/>
</dbReference>
<proteinExistence type="predicted"/>
<feature type="region of interest" description="Disordered" evidence="2">
    <location>
        <begin position="925"/>
        <end position="965"/>
    </location>
</feature>
<dbReference type="SUPFAM" id="SSF50729">
    <property type="entry name" value="PH domain-like"/>
    <property type="match status" value="1"/>
</dbReference>
<feature type="compositionally biased region" description="Low complexity" evidence="2">
    <location>
        <begin position="117"/>
        <end position="126"/>
    </location>
</feature>